<dbReference type="GO" id="GO:0005874">
    <property type="term" value="C:microtubule"/>
    <property type="evidence" value="ECO:0007669"/>
    <property type="project" value="TreeGrafter"/>
</dbReference>
<dbReference type="InterPro" id="IPR030381">
    <property type="entry name" value="G_DYNAMIN_dom"/>
</dbReference>
<reference evidence="6" key="1">
    <citation type="journal article" date="2020" name="J. Eukaryot. Microbiol.">
        <title>De novo Sequencing, Assembly and Annotation of the Transcriptome for the Free-Living Testate Amoeba Arcella intermedia.</title>
        <authorList>
            <person name="Ribeiro G.M."/>
            <person name="Porfirio-Sousa A.L."/>
            <person name="Maurer-Alcala X.X."/>
            <person name="Katz L.A."/>
            <person name="Lahr D.J.G."/>
        </authorList>
    </citation>
    <scope>NUCLEOTIDE SEQUENCE</scope>
</reference>
<dbReference type="PROSITE" id="PS51388">
    <property type="entry name" value="GED"/>
    <property type="match status" value="1"/>
</dbReference>
<evidence type="ECO:0000256" key="2">
    <source>
        <dbReference type="ARBA" id="ARBA00023134"/>
    </source>
</evidence>
<dbReference type="GO" id="GO:0003924">
    <property type="term" value="F:GTPase activity"/>
    <property type="evidence" value="ECO:0007669"/>
    <property type="project" value="InterPro"/>
</dbReference>
<evidence type="ECO:0000259" key="5">
    <source>
        <dbReference type="PROSITE" id="PS51718"/>
    </source>
</evidence>
<accession>A0A6B2KZ90</accession>
<dbReference type="SMART" id="SM00053">
    <property type="entry name" value="DYNc"/>
    <property type="match status" value="1"/>
</dbReference>
<organism evidence="6">
    <name type="scientific">Arcella intermedia</name>
    <dbReference type="NCBI Taxonomy" id="1963864"/>
    <lineage>
        <taxon>Eukaryota</taxon>
        <taxon>Amoebozoa</taxon>
        <taxon>Tubulinea</taxon>
        <taxon>Elardia</taxon>
        <taxon>Arcellinida</taxon>
        <taxon>Sphaerothecina</taxon>
        <taxon>Arcellidae</taxon>
        <taxon>Arcella</taxon>
    </lineage>
</organism>
<feature type="domain" description="Dynamin-type G" evidence="5">
    <location>
        <begin position="22"/>
        <end position="293"/>
    </location>
</feature>
<dbReference type="CDD" id="cd08771">
    <property type="entry name" value="DLP_1"/>
    <property type="match status" value="1"/>
</dbReference>
<evidence type="ECO:0000256" key="3">
    <source>
        <dbReference type="RuleBase" id="RU003932"/>
    </source>
</evidence>
<dbReference type="SUPFAM" id="SSF52540">
    <property type="entry name" value="P-loop containing nucleoside triphosphate hydrolases"/>
    <property type="match status" value="1"/>
</dbReference>
<dbReference type="InterPro" id="IPR027417">
    <property type="entry name" value="P-loop_NTPase"/>
</dbReference>
<dbReference type="SMART" id="SM00302">
    <property type="entry name" value="GED"/>
    <property type="match status" value="1"/>
</dbReference>
<dbReference type="GO" id="GO:0000266">
    <property type="term" value="P:mitochondrial fission"/>
    <property type="evidence" value="ECO:0007669"/>
    <property type="project" value="TreeGrafter"/>
</dbReference>
<dbReference type="InterPro" id="IPR001401">
    <property type="entry name" value="Dynamin_GTPase"/>
</dbReference>
<dbReference type="GO" id="GO:0005525">
    <property type="term" value="F:GTP binding"/>
    <property type="evidence" value="ECO:0007669"/>
    <property type="project" value="UniProtKB-KW"/>
</dbReference>
<protein>
    <recommendedName>
        <fullName evidence="7">Dynamin-type G domain-containing protein</fullName>
    </recommendedName>
</protein>
<dbReference type="InterPro" id="IPR000375">
    <property type="entry name" value="Dynamin_stalk"/>
</dbReference>
<dbReference type="GO" id="GO:0016020">
    <property type="term" value="C:membrane"/>
    <property type="evidence" value="ECO:0007669"/>
    <property type="project" value="TreeGrafter"/>
</dbReference>
<dbReference type="InterPro" id="IPR003130">
    <property type="entry name" value="GED"/>
</dbReference>
<dbReference type="GO" id="GO:0008017">
    <property type="term" value="F:microtubule binding"/>
    <property type="evidence" value="ECO:0007669"/>
    <property type="project" value="TreeGrafter"/>
</dbReference>
<dbReference type="FunFam" id="3.40.50.300:FF:001027">
    <property type="entry name" value="dynamin-related protein 3A"/>
    <property type="match status" value="1"/>
</dbReference>
<keyword evidence="1 3" id="KW-0547">Nucleotide-binding</keyword>
<dbReference type="InterPro" id="IPR019762">
    <property type="entry name" value="Dynamin_GTPase_CS"/>
</dbReference>
<sequence>MDNLIPVINKLQDVISTVESNPLDLPQIVVVGSQSSGKSSVLESIVGRDFLPRGSGIVTRRPLILQLYNKTSSQGPKEWGEFSHQPSVKYTDFNEIRKEIEVDTERISGTNKGVSDKPISLRIYSPHVVNLTLVDLPGLTKVPVGDQPKDISIQIHKMVLNYIEKPNSIILAVTPANSDIANSDSLKLAQQVDPQGNRTIGVLTKLDIMDRGTDCLEVLQGKIYHLKLGFIGVINRSQEDIIKNVPISEARRHEDLFFQNHPSYRQVAARCGVSFLSKSLNKILMNHIRDTLPELRHKVNTSLTAARNEMSAIGDETEIPSKGALLLNIINSFVQNYNNTIDGRLSSESSTEELYGGARINYVFNDVFGNFVDGIEKRGGLSDEIIQITMMNSTGPKSSLFVPEESFEQLARMQIKILEEPSLRCIDLVHDELQRILNCIEVPELKRYNNLREKIIEVVNNLLRAYKQPTREMVRNLIQVELAHINTNHPDFIGGGDAISKLMKKRAAEQESINSPDQTKRALLQQQQQQQLLLQQQKKEQEEKRSSTSLFAKIIPPKKKEEVKVPAVPVYMDKVPQKVVPKPRKIRSENEDFQIELIELLLKSYFKIVKKNIKDRVPKTIMHFMVNTSKERVQNELVRELYRDDLFASLLEESDDISQKRENLRQMIYVFSQAQRHLNEIIDYRI</sequence>
<evidence type="ECO:0000256" key="1">
    <source>
        <dbReference type="ARBA" id="ARBA00022741"/>
    </source>
</evidence>
<dbReference type="PROSITE" id="PS51718">
    <property type="entry name" value="G_DYNAMIN_2"/>
    <property type="match status" value="1"/>
</dbReference>
<keyword evidence="2 3" id="KW-0342">GTP-binding</keyword>
<dbReference type="GO" id="GO:0005737">
    <property type="term" value="C:cytoplasm"/>
    <property type="evidence" value="ECO:0007669"/>
    <property type="project" value="TreeGrafter"/>
</dbReference>
<dbReference type="InterPro" id="IPR045063">
    <property type="entry name" value="Dynamin_N"/>
</dbReference>
<comment type="similarity">
    <text evidence="3">Belongs to the TRAFAC class dynamin-like GTPase superfamily. Dynamin/Fzo/YdjA family.</text>
</comment>
<dbReference type="EMBL" id="GIBP01000998">
    <property type="protein sequence ID" value="NDV29967.1"/>
    <property type="molecule type" value="Transcribed_RNA"/>
</dbReference>
<dbReference type="PANTHER" id="PTHR11566:SF21">
    <property type="entry name" value="DYNAMIN RELATED PROTEIN 1, ISOFORM A"/>
    <property type="match status" value="1"/>
</dbReference>
<evidence type="ECO:0000313" key="6">
    <source>
        <dbReference type="EMBL" id="NDV29967.1"/>
    </source>
</evidence>
<dbReference type="PROSITE" id="PS00410">
    <property type="entry name" value="G_DYNAMIN_1"/>
    <property type="match status" value="1"/>
</dbReference>
<proteinExistence type="inferred from homology"/>
<dbReference type="Gene3D" id="3.40.50.300">
    <property type="entry name" value="P-loop containing nucleotide triphosphate hydrolases"/>
    <property type="match status" value="1"/>
</dbReference>
<dbReference type="Pfam" id="PF01031">
    <property type="entry name" value="Dynamin_M"/>
    <property type="match status" value="1"/>
</dbReference>
<dbReference type="Pfam" id="PF00350">
    <property type="entry name" value="Dynamin_N"/>
    <property type="match status" value="1"/>
</dbReference>
<dbReference type="PANTHER" id="PTHR11566">
    <property type="entry name" value="DYNAMIN"/>
    <property type="match status" value="1"/>
</dbReference>
<evidence type="ECO:0000259" key="4">
    <source>
        <dbReference type="PROSITE" id="PS51388"/>
    </source>
</evidence>
<dbReference type="GO" id="GO:0006897">
    <property type="term" value="P:endocytosis"/>
    <property type="evidence" value="ECO:0007669"/>
    <property type="project" value="TreeGrafter"/>
</dbReference>
<dbReference type="InterPro" id="IPR022812">
    <property type="entry name" value="Dynamin"/>
</dbReference>
<name>A0A6B2KZ90_9EUKA</name>
<dbReference type="Pfam" id="PF02212">
    <property type="entry name" value="GED"/>
    <property type="match status" value="1"/>
</dbReference>
<dbReference type="GO" id="GO:0048312">
    <property type="term" value="P:intracellular distribution of mitochondria"/>
    <property type="evidence" value="ECO:0007669"/>
    <property type="project" value="TreeGrafter"/>
</dbReference>
<feature type="domain" description="GED" evidence="4">
    <location>
        <begin position="595"/>
        <end position="686"/>
    </location>
</feature>
<dbReference type="GO" id="GO:0016559">
    <property type="term" value="P:peroxisome fission"/>
    <property type="evidence" value="ECO:0007669"/>
    <property type="project" value="TreeGrafter"/>
</dbReference>
<dbReference type="InterPro" id="IPR020850">
    <property type="entry name" value="GED_dom"/>
</dbReference>
<dbReference type="AlphaFoldDB" id="A0A6B2KZ90"/>
<dbReference type="Gene3D" id="1.20.120.1240">
    <property type="entry name" value="Dynamin, middle domain"/>
    <property type="match status" value="1"/>
</dbReference>
<dbReference type="PRINTS" id="PR00195">
    <property type="entry name" value="DYNAMIN"/>
</dbReference>
<evidence type="ECO:0008006" key="7">
    <source>
        <dbReference type="Google" id="ProtNLM"/>
    </source>
</evidence>